<evidence type="ECO:0000313" key="1">
    <source>
        <dbReference type="EMBL" id="GEU41286.1"/>
    </source>
</evidence>
<protein>
    <submittedName>
        <fullName evidence="1">DUF4219 domain-containing protein/UBN2 domain-containing protein</fullName>
    </submittedName>
</protein>
<accession>A0A6L2JWD4</accession>
<sequence length="264" mass="30907">MDSLSPQVVFAAKLPILNPNEFDLWKMRIEQYFLMTDYSLWEVILNGDSPMPTRLVEGTMEIGPDIKNMTLNEYFEYKAEKERQSWRNVRSKSSPTRIRAKNLRRIGQEKGVDLEKEEAQVEDDGDTYDIWDIMVEDVELIRQFLMPNVSDEIDEVIQPFIPEPIHTTLPNDDYVALATKLILDELLEEFRDEILNVTMVDEEAEFNLTKDIEELGRLFTKDPQSHFTKIHVPSVITKPELFIHTQPMSPLYRIFESYESSTKP</sequence>
<dbReference type="AlphaFoldDB" id="A0A6L2JWD4"/>
<comment type="caution">
    <text evidence="1">The sequence shown here is derived from an EMBL/GenBank/DDBJ whole genome shotgun (WGS) entry which is preliminary data.</text>
</comment>
<organism evidence="1">
    <name type="scientific">Tanacetum cinerariifolium</name>
    <name type="common">Dalmatian daisy</name>
    <name type="synonym">Chrysanthemum cinerariifolium</name>
    <dbReference type="NCBI Taxonomy" id="118510"/>
    <lineage>
        <taxon>Eukaryota</taxon>
        <taxon>Viridiplantae</taxon>
        <taxon>Streptophyta</taxon>
        <taxon>Embryophyta</taxon>
        <taxon>Tracheophyta</taxon>
        <taxon>Spermatophyta</taxon>
        <taxon>Magnoliopsida</taxon>
        <taxon>eudicotyledons</taxon>
        <taxon>Gunneridae</taxon>
        <taxon>Pentapetalae</taxon>
        <taxon>asterids</taxon>
        <taxon>campanulids</taxon>
        <taxon>Asterales</taxon>
        <taxon>Asteraceae</taxon>
        <taxon>Asteroideae</taxon>
        <taxon>Anthemideae</taxon>
        <taxon>Anthemidinae</taxon>
        <taxon>Tanacetum</taxon>
    </lineage>
</organism>
<name>A0A6L2JWD4_TANCI</name>
<proteinExistence type="predicted"/>
<gene>
    <name evidence="1" type="ORF">Tci_013264</name>
</gene>
<dbReference type="EMBL" id="BKCJ010001418">
    <property type="protein sequence ID" value="GEU41286.1"/>
    <property type="molecule type" value="Genomic_DNA"/>
</dbReference>
<reference evidence="1" key="1">
    <citation type="journal article" date="2019" name="Sci. Rep.">
        <title>Draft genome of Tanacetum cinerariifolium, the natural source of mosquito coil.</title>
        <authorList>
            <person name="Yamashiro T."/>
            <person name="Shiraishi A."/>
            <person name="Satake H."/>
            <person name="Nakayama K."/>
        </authorList>
    </citation>
    <scope>NUCLEOTIDE SEQUENCE</scope>
</reference>